<comment type="caution">
    <text evidence="1">The sequence shown here is derived from an EMBL/GenBank/DDBJ whole genome shotgun (WGS) entry which is preliminary data.</text>
</comment>
<accession>A0AAD9KD59</accession>
<reference evidence="1" key="1">
    <citation type="journal article" date="2023" name="Mol. Biol. Evol.">
        <title>Third-Generation Sequencing Reveals the Adaptive Role of the Epigenome in Three Deep-Sea Polychaetes.</title>
        <authorList>
            <person name="Perez M."/>
            <person name="Aroh O."/>
            <person name="Sun Y."/>
            <person name="Lan Y."/>
            <person name="Juniper S.K."/>
            <person name="Young C.R."/>
            <person name="Angers B."/>
            <person name="Qian P.Y."/>
        </authorList>
    </citation>
    <scope>NUCLEOTIDE SEQUENCE</scope>
    <source>
        <strain evidence="1">P08H-3</strain>
    </source>
</reference>
<gene>
    <name evidence="1" type="ORF">LSH36_9g02020</name>
</gene>
<protein>
    <submittedName>
        <fullName evidence="1">Uncharacterized protein</fullName>
    </submittedName>
</protein>
<evidence type="ECO:0000313" key="2">
    <source>
        <dbReference type="Proteomes" id="UP001208570"/>
    </source>
</evidence>
<evidence type="ECO:0000313" key="1">
    <source>
        <dbReference type="EMBL" id="KAK2169488.1"/>
    </source>
</evidence>
<dbReference type="EMBL" id="JAODUP010000009">
    <property type="protein sequence ID" value="KAK2169488.1"/>
    <property type="molecule type" value="Genomic_DNA"/>
</dbReference>
<organism evidence="1 2">
    <name type="scientific">Paralvinella palmiformis</name>
    <dbReference type="NCBI Taxonomy" id="53620"/>
    <lineage>
        <taxon>Eukaryota</taxon>
        <taxon>Metazoa</taxon>
        <taxon>Spiralia</taxon>
        <taxon>Lophotrochozoa</taxon>
        <taxon>Annelida</taxon>
        <taxon>Polychaeta</taxon>
        <taxon>Sedentaria</taxon>
        <taxon>Canalipalpata</taxon>
        <taxon>Terebellida</taxon>
        <taxon>Terebelliformia</taxon>
        <taxon>Alvinellidae</taxon>
        <taxon>Paralvinella</taxon>
    </lineage>
</organism>
<sequence length="206" mass="23631">MYVLNLVTLGIISIIIINTAPEYINGSYQYHHCYQEGGRCDKKYISCQEGYVLNIESARIGYSDYWYLDPTRTNCSVTNETCYEEIEEPANNCTELRVCGLDTCSESTHQRIECSEPGATNYMQINYTCIMGTNMGHNSRSQTSKLLVGSIYLLVKILITSKHLQVEILVMSWILNVFERRLKDQCSRSCLPTRPNISYIHFVICM</sequence>
<proteinExistence type="predicted"/>
<name>A0AAD9KD59_9ANNE</name>
<dbReference type="AlphaFoldDB" id="A0AAD9KD59"/>
<keyword evidence="2" id="KW-1185">Reference proteome</keyword>
<dbReference type="Proteomes" id="UP001208570">
    <property type="component" value="Unassembled WGS sequence"/>
</dbReference>